<keyword evidence="1" id="KW-0812">Transmembrane</keyword>
<keyword evidence="3" id="KW-1185">Reference proteome</keyword>
<accession>A0A1I5B6C3</accession>
<proteinExistence type="predicted"/>
<dbReference type="Proteomes" id="UP000199036">
    <property type="component" value="Unassembled WGS sequence"/>
</dbReference>
<gene>
    <name evidence="2" type="ORF">SAMN05421741_10978</name>
</gene>
<keyword evidence="1" id="KW-0472">Membrane</keyword>
<keyword evidence="1" id="KW-1133">Transmembrane helix</keyword>
<protein>
    <submittedName>
        <fullName evidence="2">Uncharacterized protein</fullName>
    </submittedName>
</protein>
<dbReference type="EMBL" id="FOVI01000009">
    <property type="protein sequence ID" value="SFN70257.1"/>
    <property type="molecule type" value="Genomic_DNA"/>
</dbReference>
<organism evidence="2 3">
    <name type="scientific">Paenimyroides ummariense</name>
    <dbReference type="NCBI Taxonomy" id="913024"/>
    <lineage>
        <taxon>Bacteria</taxon>
        <taxon>Pseudomonadati</taxon>
        <taxon>Bacteroidota</taxon>
        <taxon>Flavobacteriia</taxon>
        <taxon>Flavobacteriales</taxon>
        <taxon>Flavobacteriaceae</taxon>
        <taxon>Paenimyroides</taxon>
    </lineage>
</organism>
<dbReference type="AlphaFoldDB" id="A0A1I5B6C3"/>
<name>A0A1I5B6C3_9FLAO</name>
<evidence type="ECO:0000313" key="3">
    <source>
        <dbReference type="Proteomes" id="UP000199036"/>
    </source>
</evidence>
<dbReference type="STRING" id="913024.SAMN05421741_10978"/>
<reference evidence="3" key="1">
    <citation type="submission" date="2016-10" db="EMBL/GenBank/DDBJ databases">
        <authorList>
            <person name="Varghese N."/>
            <person name="Submissions S."/>
        </authorList>
    </citation>
    <scope>NUCLEOTIDE SEQUENCE [LARGE SCALE GENOMIC DNA]</scope>
    <source>
        <strain evidence="3">DS-12</strain>
    </source>
</reference>
<sequence length="84" mass="9696">MKVKHYTFLIISLIILALIFGFGIINTMVSLKYETNFDNECVSTISGDNLCNSLRNIKYLFYIDLIAILILLLFQEKIIKKNGF</sequence>
<evidence type="ECO:0000256" key="1">
    <source>
        <dbReference type="SAM" id="Phobius"/>
    </source>
</evidence>
<feature type="transmembrane region" description="Helical" evidence="1">
    <location>
        <begin position="7"/>
        <end position="29"/>
    </location>
</feature>
<evidence type="ECO:0000313" key="2">
    <source>
        <dbReference type="EMBL" id="SFN70257.1"/>
    </source>
</evidence>
<feature type="transmembrane region" description="Helical" evidence="1">
    <location>
        <begin position="57"/>
        <end position="74"/>
    </location>
</feature>